<dbReference type="OrthoDB" id="9804020at2"/>
<dbReference type="STRING" id="630626.EBL_c07740"/>
<feature type="domain" description="HTH gntR-type" evidence="4">
    <location>
        <begin position="11"/>
        <end position="79"/>
    </location>
</feature>
<evidence type="ECO:0000313" key="6">
    <source>
        <dbReference type="Proteomes" id="UP000001955"/>
    </source>
</evidence>
<dbReference type="RefSeq" id="WP_002442270.1">
    <property type="nucleotide sequence ID" value="NC_017910.1"/>
</dbReference>
<keyword evidence="1" id="KW-0805">Transcription regulation</keyword>
<dbReference type="PANTHER" id="PTHR38445">
    <property type="entry name" value="HTH-TYPE TRANSCRIPTIONAL REPRESSOR YTRA"/>
    <property type="match status" value="1"/>
</dbReference>
<dbReference type="InterPro" id="IPR000524">
    <property type="entry name" value="Tscrpt_reg_HTH_GntR"/>
</dbReference>
<evidence type="ECO:0000259" key="4">
    <source>
        <dbReference type="PROSITE" id="PS50949"/>
    </source>
</evidence>
<keyword evidence="6" id="KW-1185">Reference proteome</keyword>
<accession>K6WIS0</accession>
<evidence type="ECO:0000256" key="2">
    <source>
        <dbReference type="ARBA" id="ARBA00023125"/>
    </source>
</evidence>
<dbReference type="Gene3D" id="1.10.10.10">
    <property type="entry name" value="Winged helix-like DNA-binding domain superfamily/Winged helix DNA-binding domain"/>
    <property type="match status" value="1"/>
</dbReference>
<dbReference type="GO" id="GO:0003700">
    <property type="term" value="F:DNA-binding transcription factor activity"/>
    <property type="evidence" value="ECO:0007669"/>
    <property type="project" value="InterPro"/>
</dbReference>
<dbReference type="SMART" id="SM00345">
    <property type="entry name" value="HTH_GNTR"/>
    <property type="match status" value="1"/>
</dbReference>
<dbReference type="Proteomes" id="UP000001955">
    <property type="component" value="Chromosome"/>
</dbReference>
<sequence>MPVTIDKQLPVAIQAQIVGAVEYGIMAGTLRPEQLLPSVRVLSKQLGVAQLTVSHAYSTLKALGLIRTIPGKGTYVVRDRQYEQPGSPQDGLRLRFLQLLCDAQALNLAEDFFQRLLTRHAQNTLELTCPVAYVGNSNRMNQRYLAAIRQTLGMTLQADSYTFSEFTRLDSHTLSRYGLYLTLPHEVPRLRQRLGRRVPVYAPWLIPAPQTRQKLGNITRDQPLLLVAHSARFLPVMLAGVKRYARQACAFHATTLDDPALADLLHRAAVTIYSTGCHTGIQQYPACGIMLEYSHIPDPDYLHNELAPALRLLAQ</sequence>
<organism evidence="5 6">
    <name type="scientific">Shimwellia blattae (strain ATCC 29907 / DSM 4481 / JCM 1650 / NBRC 105725 / CDC 9005-74)</name>
    <name type="common">Escherichia blattae</name>
    <dbReference type="NCBI Taxonomy" id="630626"/>
    <lineage>
        <taxon>Bacteria</taxon>
        <taxon>Pseudomonadati</taxon>
        <taxon>Pseudomonadota</taxon>
        <taxon>Gammaproteobacteria</taxon>
        <taxon>Enterobacterales</taxon>
        <taxon>Enterobacteriaceae</taxon>
        <taxon>Shimwellia</taxon>
    </lineage>
</organism>
<dbReference type="PATRIC" id="fig|630626.3.peg.760"/>
<evidence type="ECO:0000313" key="5">
    <source>
        <dbReference type="EMBL" id="AFJ45897.1"/>
    </source>
</evidence>
<gene>
    <name evidence="5" type="ordered locus">EBL_c07740</name>
</gene>
<dbReference type="PROSITE" id="PS50949">
    <property type="entry name" value="HTH_GNTR"/>
    <property type="match status" value="1"/>
</dbReference>
<dbReference type="PANTHER" id="PTHR38445:SF7">
    <property type="entry name" value="GNTR-FAMILY TRANSCRIPTIONAL REGULATOR"/>
    <property type="match status" value="1"/>
</dbReference>
<dbReference type="HOGENOM" id="CLU_070035_0_0_6"/>
<dbReference type="GO" id="GO:0003677">
    <property type="term" value="F:DNA binding"/>
    <property type="evidence" value="ECO:0007669"/>
    <property type="project" value="UniProtKB-KW"/>
</dbReference>
<protein>
    <recommendedName>
        <fullName evidence="4">HTH gntR-type domain-containing protein</fullName>
    </recommendedName>
</protein>
<dbReference type="EMBL" id="CP001560">
    <property type="protein sequence ID" value="AFJ45897.1"/>
    <property type="molecule type" value="Genomic_DNA"/>
</dbReference>
<dbReference type="InterPro" id="IPR036390">
    <property type="entry name" value="WH_DNA-bd_sf"/>
</dbReference>
<evidence type="ECO:0000256" key="3">
    <source>
        <dbReference type="ARBA" id="ARBA00023163"/>
    </source>
</evidence>
<keyword evidence="3" id="KW-0804">Transcription</keyword>
<dbReference type="AlphaFoldDB" id="I2B5U3"/>
<keyword evidence="2" id="KW-0238">DNA-binding</keyword>
<dbReference type="eggNOG" id="COG1725">
    <property type="taxonomic scope" value="Bacteria"/>
</dbReference>
<dbReference type="InterPro" id="IPR036388">
    <property type="entry name" value="WH-like_DNA-bd_sf"/>
</dbReference>
<dbReference type="Pfam" id="PF00392">
    <property type="entry name" value="GntR"/>
    <property type="match status" value="1"/>
</dbReference>
<reference evidence="5 6" key="1">
    <citation type="journal article" date="2012" name="J. Bacteriol.">
        <title>Complete genome sequence of the B12-producing Shimwellia blattae strain DSM 4481, isolated from a cockroach.</title>
        <authorList>
            <person name="Brzuszkiewicz E."/>
            <person name="Waschkowitz T."/>
            <person name="Wiezer A."/>
            <person name="Daniel R."/>
        </authorList>
    </citation>
    <scope>NUCLEOTIDE SEQUENCE [LARGE SCALE GENOMIC DNA]</scope>
    <source>
        <strain evidence="6">ATCC 29907 / DSM 4481 / JCM 1650 / NBRC 105725 / CDC 9005-74</strain>
    </source>
</reference>
<evidence type="ECO:0000256" key="1">
    <source>
        <dbReference type="ARBA" id="ARBA00023015"/>
    </source>
</evidence>
<dbReference type="SUPFAM" id="SSF46785">
    <property type="entry name" value="Winged helix' DNA-binding domain"/>
    <property type="match status" value="1"/>
</dbReference>
<accession>I2B5U3</accession>
<dbReference type="CDD" id="cd07377">
    <property type="entry name" value="WHTH_GntR"/>
    <property type="match status" value="1"/>
</dbReference>
<proteinExistence type="predicted"/>
<dbReference type="KEGG" id="ebt:EBL_c07740"/>
<name>I2B5U3_SHIBC</name>